<reference evidence="3 4" key="1">
    <citation type="journal article" date="2016" name="Nat. Commun.">
        <title>Thousands of microbial genomes shed light on interconnected biogeochemical processes in an aquifer system.</title>
        <authorList>
            <person name="Anantharaman K."/>
            <person name="Brown C.T."/>
            <person name="Hug L.A."/>
            <person name="Sharon I."/>
            <person name="Castelle C.J."/>
            <person name="Probst A.J."/>
            <person name="Thomas B.C."/>
            <person name="Singh A."/>
            <person name="Wilkins M.J."/>
            <person name="Karaoz U."/>
            <person name="Brodie E.L."/>
            <person name="Williams K.H."/>
            <person name="Hubbard S.S."/>
            <person name="Banfield J.F."/>
        </authorList>
    </citation>
    <scope>NUCLEOTIDE SEQUENCE [LARGE SCALE GENOMIC DNA]</scope>
</reference>
<dbReference type="EMBL" id="MGDT01000007">
    <property type="protein sequence ID" value="OGL66580.1"/>
    <property type="molecule type" value="Genomic_DNA"/>
</dbReference>
<protein>
    <recommendedName>
        <fullName evidence="2">NIF system FeS cluster assembly NifU C-terminal domain-containing protein</fullName>
    </recommendedName>
</protein>
<dbReference type="InterPro" id="IPR001075">
    <property type="entry name" value="NIF_FeS_clus_asmbl_NifU_C"/>
</dbReference>
<dbReference type="Pfam" id="PF01106">
    <property type="entry name" value="NifU"/>
    <property type="match status" value="1"/>
</dbReference>
<organism evidence="3 4">
    <name type="scientific">Candidatus Uhrbacteria bacterium RIFCSPHIGHO2_01_FULL_63_20</name>
    <dbReference type="NCBI Taxonomy" id="1802385"/>
    <lineage>
        <taxon>Bacteria</taxon>
        <taxon>Candidatus Uhriibacteriota</taxon>
    </lineage>
</organism>
<sequence>MRERIEEVLEEIRPALAMHGGDIAFVGCDEATGVVKVRLQGACKGCPMSAITLKMGVEMALTDAVAGVTEVVAVEDEGA</sequence>
<dbReference type="InterPro" id="IPR034904">
    <property type="entry name" value="FSCA_dom_sf"/>
</dbReference>
<dbReference type="SUPFAM" id="SSF117916">
    <property type="entry name" value="Fe-S cluster assembly (FSCA) domain-like"/>
    <property type="match status" value="1"/>
</dbReference>
<accession>A0A1F7TKS2</accession>
<evidence type="ECO:0000313" key="4">
    <source>
        <dbReference type="Proteomes" id="UP000177885"/>
    </source>
</evidence>
<comment type="caution">
    <text evidence="3">The sequence shown here is derived from an EMBL/GenBank/DDBJ whole genome shotgun (WGS) entry which is preliminary data.</text>
</comment>
<proteinExistence type="inferred from homology"/>
<dbReference type="GO" id="GO:0005506">
    <property type="term" value="F:iron ion binding"/>
    <property type="evidence" value="ECO:0007669"/>
    <property type="project" value="InterPro"/>
</dbReference>
<dbReference type="GO" id="GO:0016226">
    <property type="term" value="P:iron-sulfur cluster assembly"/>
    <property type="evidence" value="ECO:0007669"/>
    <property type="project" value="InterPro"/>
</dbReference>
<dbReference type="GO" id="GO:0051536">
    <property type="term" value="F:iron-sulfur cluster binding"/>
    <property type="evidence" value="ECO:0007669"/>
    <property type="project" value="InterPro"/>
</dbReference>
<feature type="domain" description="NIF system FeS cluster assembly NifU C-terminal" evidence="2">
    <location>
        <begin position="5"/>
        <end position="72"/>
    </location>
</feature>
<dbReference type="PANTHER" id="PTHR11178:SF1">
    <property type="entry name" value="NFU1 IRON-SULFUR CLUSTER SCAFFOLD HOMOLOG, MITOCHONDRIAL"/>
    <property type="match status" value="1"/>
</dbReference>
<name>A0A1F7TKS2_9BACT</name>
<dbReference type="PANTHER" id="PTHR11178">
    <property type="entry name" value="IRON-SULFUR CLUSTER SCAFFOLD PROTEIN NFU-RELATED"/>
    <property type="match status" value="1"/>
</dbReference>
<dbReference type="Gene3D" id="3.30.300.130">
    <property type="entry name" value="Fe-S cluster assembly (FSCA)"/>
    <property type="match status" value="1"/>
</dbReference>
<gene>
    <name evidence="3" type="ORF">A2856_02765</name>
</gene>
<evidence type="ECO:0000313" key="3">
    <source>
        <dbReference type="EMBL" id="OGL66580.1"/>
    </source>
</evidence>
<dbReference type="Proteomes" id="UP000177885">
    <property type="component" value="Unassembled WGS sequence"/>
</dbReference>
<comment type="similarity">
    <text evidence="1">Belongs to the NifU family.</text>
</comment>
<evidence type="ECO:0000256" key="1">
    <source>
        <dbReference type="ARBA" id="ARBA00006420"/>
    </source>
</evidence>
<dbReference type="STRING" id="1802385.A2856_02765"/>
<dbReference type="AlphaFoldDB" id="A0A1F7TKS2"/>
<evidence type="ECO:0000259" key="2">
    <source>
        <dbReference type="Pfam" id="PF01106"/>
    </source>
</evidence>